<dbReference type="PANTHER" id="PTHR42736:SF1">
    <property type="entry name" value="PROTEIN-GLUTAMINE GAMMA-GLUTAMYLTRANSFERASE"/>
    <property type="match status" value="1"/>
</dbReference>
<keyword evidence="4" id="KW-1185">Reference proteome</keyword>
<dbReference type="InterPro" id="IPR038765">
    <property type="entry name" value="Papain-like_cys_pep_sf"/>
</dbReference>
<dbReference type="RefSeq" id="WP_094060844.1">
    <property type="nucleotide sequence ID" value="NZ_CP022530.1"/>
</dbReference>
<dbReference type="PANTHER" id="PTHR42736">
    <property type="entry name" value="PROTEIN-GLUTAMINE GAMMA-GLUTAMYLTRANSFERASE"/>
    <property type="match status" value="1"/>
</dbReference>
<dbReference type="Proteomes" id="UP000202440">
    <property type="component" value="Chromosome"/>
</dbReference>
<dbReference type="AlphaFoldDB" id="A0A222FLM4"/>
<feature type="transmembrane region" description="Helical" evidence="1">
    <location>
        <begin position="104"/>
        <end position="122"/>
    </location>
</feature>
<dbReference type="Gene3D" id="3.10.620.30">
    <property type="match status" value="1"/>
</dbReference>
<accession>A0A222FLM4</accession>
<proteinExistence type="predicted"/>
<dbReference type="InterPro" id="IPR002931">
    <property type="entry name" value="Transglutaminase-like"/>
</dbReference>
<dbReference type="SUPFAM" id="SSF54001">
    <property type="entry name" value="Cysteine proteinases"/>
    <property type="match status" value="1"/>
</dbReference>
<evidence type="ECO:0000259" key="2">
    <source>
        <dbReference type="SMART" id="SM00460"/>
    </source>
</evidence>
<protein>
    <submittedName>
        <fullName evidence="3">Transglutaminase</fullName>
    </submittedName>
</protein>
<evidence type="ECO:0000313" key="3">
    <source>
        <dbReference type="EMBL" id="ASP39669.1"/>
    </source>
</evidence>
<keyword evidence="1" id="KW-1133">Transmembrane helix</keyword>
<evidence type="ECO:0000313" key="4">
    <source>
        <dbReference type="Proteomes" id="UP000202440"/>
    </source>
</evidence>
<feature type="transmembrane region" description="Helical" evidence="1">
    <location>
        <begin position="128"/>
        <end position="147"/>
    </location>
</feature>
<sequence>MITHSIPRAATPWLLAATAASLVLHASHLPIWMWGLAALTAGWRWMVHLGRWSYPGKVLKMIAVALAVAAVGSTFGGRFSLEAASAFLIAACVLKLLEMRTLRDAYVVIFMAFYTLAAGFLYEQELTAGLVALPTVWLMTTALIAAHHTGHGSQRASGVALRLLAVSLPVMLVLYFLFPRIGPLWNVGLQSNQARTGLSASMAPGDIANLSQSDELAFRVTFESGEPLPRQQLYWRALTLDAYDGRSWQPSGLFDAAVYPPQAWRPPAQASGAVRYEIIQEPTDQKWLFALRGVGAVDPRTGLTADDRLLHRTPVHQRIRYQVESLPDVSIAEQGLSRAVWRQSTRLPARGNDRARQWAEQRFTGDASAFANLIMQHFRQQPYYYTLQPPALGADDIDAFLFETRQGFCAHYAGATVFMLRAAGIPARVVAGYQGGEWNAEAGYLTVRQFDAHAWVEYWQPEKGWLSIDPTAAVAPERIELGLRDALSTEEEFLADSPLSPHRFTGVSWLNQMRMQFDQLNYYWHRFVLSYDKGRQQQLMQYWIGMQSYKDLLYLLAGSIAALFLVGAVWLWWQNRPRYRNRFVRSWTQLQQAMKRHGIESPGQTPDEQLQQLAEAVPGCANEIGAVRQLLQHYLYVADAPEGQAQQQVITRLNRLRRQLARHKSNHHPPRS</sequence>
<organism evidence="3 4">
    <name type="scientific">Bacterioplanes sanyensis</name>
    <dbReference type="NCBI Taxonomy" id="1249553"/>
    <lineage>
        <taxon>Bacteria</taxon>
        <taxon>Pseudomonadati</taxon>
        <taxon>Pseudomonadota</taxon>
        <taxon>Gammaproteobacteria</taxon>
        <taxon>Oceanospirillales</taxon>
        <taxon>Oceanospirillaceae</taxon>
        <taxon>Bacterioplanes</taxon>
    </lineage>
</organism>
<feature type="transmembrane region" description="Helical" evidence="1">
    <location>
        <begin position="159"/>
        <end position="178"/>
    </location>
</feature>
<feature type="domain" description="Transglutaminase-like" evidence="2">
    <location>
        <begin position="401"/>
        <end position="472"/>
    </location>
</feature>
<keyword evidence="1" id="KW-0812">Transmembrane</keyword>
<dbReference type="EMBL" id="CP022530">
    <property type="protein sequence ID" value="ASP39669.1"/>
    <property type="molecule type" value="Genomic_DNA"/>
</dbReference>
<dbReference type="InterPro" id="IPR052901">
    <property type="entry name" value="Bact_TGase-like"/>
</dbReference>
<reference evidence="3 4" key="1">
    <citation type="submission" date="2017-07" db="EMBL/GenBank/DDBJ databases">
        <title>Annotated genome sequence of Bacterioplanes sanyensis isolated from Red Sea.</title>
        <authorList>
            <person name="Rehman Z.U."/>
        </authorList>
    </citation>
    <scope>NUCLEOTIDE SEQUENCE [LARGE SCALE GENOMIC DNA]</scope>
    <source>
        <strain evidence="3 4">NV9</strain>
    </source>
</reference>
<feature type="transmembrane region" description="Helical" evidence="1">
    <location>
        <begin position="31"/>
        <end position="46"/>
    </location>
</feature>
<feature type="transmembrane region" description="Helical" evidence="1">
    <location>
        <begin position="552"/>
        <end position="573"/>
    </location>
</feature>
<dbReference type="SMART" id="SM00460">
    <property type="entry name" value="TGc"/>
    <property type="match status" value="1"/>
</dbReference>
<evidence type="ECO:0000256" key="1">
    <source>
        <dbReference type="SAM" id="Phobius"/>
    </source>
</evidence>
<dbReference type="InterPro" id="IPR021878">
    <property type="entry name" value="TgpA_N"/>
</dbReference>
<dbReference type="Pfam" id="PF11992">
    <property type="entry name" value="TgpA_N"/>
    <property type="match status" value="1"/>
</dbReference>
<keyword evidence="1" id="KW-0472">Membrane</keyword>
<dbReference type="Pfam" id="PF01841">
    <property type="entry name" value="Transglut_core"/>
    <property type="match status" value="1"/>
</dbReference>
<gene>
    <name evidence="3" type="ORF">CHH28_13745</name>
</gene>
<feature type="transmembrane region" description="Helical" evidence="1">
    <location>
        <begin position="58"/>
        <end position="75"/>
    </location>
</feature>
<name>A0A222FLM4_9GAMM</name>
<dbReference type="KEGG" id="bsan:CHH28_13745"/>
<dbReference type="OrthoDB" id="9804872at2"/>